<dbReference type="EMBL" id="BRZM01000081">
    <property type="protein sequence ID" value="GLD65580.1"/>
    <property type="molecule type" value="Genomic_DNA"/>
</dbReference>
<protein>
    <submittedName>
        <fullName evidence="1">Uncharacterized protein</fullName>
    </submittedName>
</protein>
<evidence type="ECO:0000313" key="2">
    <source>
        <dbReference type="Proteomes" id="UP001279410"/>
    </source>
</evidence>
<comment type="caution">
    <text evidence="1">The sequence shown here is derived from an EMBL/GenBank/DDBJ whole genome shotgun (WGS) entry which is preliminary data.</text>
</comment>
<keyword evidence="2" id="KW-1185">Reference proteome</keyword>
<name>A0AAD3RF38_LATJO</name>
<accession>A0AAD3RF38</accession>
<dbReference type="Proteomes" id="UP001279410">
    <property type="component" value="Unassembled WGS sequence"/>
</dbReference>
<organism evidence="1 2">
    <name type="scientific">Lates japonicus</name>
    <name type="common">Japanese lates</name>
    <dbReference type="NCBI Taxonomy" id="270547"/>
    <lineage>
        <taxon>Eukaryota</taxon>
        <taxon>Metazoa</taxon>
        <taxon>Chordata</taxon>
        <taxon>Craniata</taxon>
        <taxon>Vertebrata</taxon>
        <taxon>Euteleostomi</taxon>
        <taxon>Actinopterygii</taxon>
        <taxon>Neopterygii</taxon>
        <taxon>Teleostei</taxon>
        <taxon>Neoteleostei</taxon>
        <taxon>Acanthomorphata</taxon>
        <taxon>Carangaria</taxon>
        <taxon>Carangaria incertae sedis</taxon>
        <taxon>Centropomidae</taxon>
        <taxon>Lates</taxon>
    </lineage>
</organism>
<sequence>MAMQHWFQTRSVEPWLELKELAQAVIGPLKRTIPSTTSHRYSSVAQTSSFLDVRPLAMSDWGENMKQLRWSQVVAAGEGRAEGLDQPQDVVKSLKKEEHKDLVVSKVIRMEDEARARRWTNWGDSHQQAHNLG</sequence>
<gene>
    <name evidence="1" type="ORF">AKAME5_001703700</name>
</gene>
<evidence type="ECO:0000313" key="1">
    <source>
        <dbReference type="EMBL" id="GLD65580.1"/>
    </source>
</evidence>
<dbReference type="AlphaFoldDB" id="A0AAD3RF38"/>
<proteinExistence type="predicted"/>
<reference evidence="1" key="1">
    <citation type="submission" date="2022-08" db="EMBL/GenBank/DDBJ databases">
        <title>Genome sequencing of akame (Lates japonicus).</title>
        <authorList>
            <person name="Hashiguchi Y."/>
            <person name="Takahashi H."/>
        </authorList>
    </citation>
    <scope>NUCLEOTIDE SEQUENCE</scope>
    <source>
        <strain evidence="1">Kochi</strain>
    </source>
</reference>